<dbReference type="SUPFAM" id="SSF54523">
    <property type="entry name" value="Pili subunits"/>
    <property type="match status" value="1"/>
</dbReference>
<keyword evidence="1" id="KW-1133">Transmembrane helix</keyword>
<sequence length="160" mass="17320">MVANCKKDRSQYRSHLGFTLLELIVVLVLIGVLAVSLLPRFFDGSGTSEYLYRDQALNLLRRVQMQAMQCTSCPSAGVRVLSDRIFSGANTCTNDATHLCIAERDRSSITLAKTGFNIQLSFDGNGRPVGNCANSGCTVTVQGATNLPICVEAEGYIHPC</sequence>
<organism evidence="2">
    <name type="scientific">Rheinheimera sp. BAL341</name>
    <dbReference type="NCBI Taxonomy" id="1708203"/>
    <lineage>
        <taxon>Bacteria</taxon>
        <taxon>Pseudomonadati</taxon>
        <taxon>Pseudomonadota</taxon>
        <taxon>Gammaproteobacteria</taxon>
        <taxon>Chromatiales</taxon>
        <taxon>Chromatiaceae</taxon>
        <taxon>Rheinheimera</taxon>
    </lineage>
</organism>
<gene>
    <name evidence="2" type="ORF">BAL341_188</name>
</gene>
<dbReference type="InterPro" id="IPR045584">
    <property type="entry name" value="Pilin-like"/>
</dbReference>
<keyword evidence="1" id="KW-0812">Transmembrane</keyword>
<dbReference type="Gene3D" id="3.30.700.10">
    <property type="entry name" value="Glycoprotein, Type 4 Pilin"/>
    <property type="match status" value="1"/>
</dbReference>
<proteinExistence type="predicted"/>
<evidence type="ECO:0000256" key="1">
    <source>
        <dbReference type="SAM" id="Phobius"/>
    </source>
</evidence>
<dbReference type="NCBIfam" id="TIGR02532">
    <property type="entry name" value="IV_pilin_GFxxxE"/>
    <property type="match status" value="1"/>
</dbReference>
<reference evidence="2" key="1">
    <citation type="submission" date="2019-04" db="EMBL/GenBank/DDBJ databases">
        <authorList>
            <person name="Brambilla D."/>
        </authorList>
    </citation>
    <scope>NUCLEOTIDE SEQUENCE</scope>
    <source>
        <strain evidence="2">BAL1</strain>
    </source>
</reference>
<accession>A0A486XJC7</accession>
<dbReference type="InterPro" id="IPR012902">
    <property type="entry name" value="N_methyl_site"/>
</dbReference>
<dbReference type="Pfam" id="PF07963">
    <property type="entry name" value="N_methyl"/>
    <property type="match status" value="1"/>
</dbReference>
<feature type="transmembrane region" description="Helical" evidence="1">
    <location>
        <begin position="16"/>
        <end position="38"/>
    </location>
</feature>
<name>A0A486XJC7_9GAMM</name>
<keyword evidence="1" id="KW-0472">Membrane</keyword>
<evidence type="ECO:0000313" key="2">
    <source>
        <dbReference type="EMBL" id="VHO00773.1"/>
    </source>
</evidence>
<protein>
    <submittedName>
        <fullName evidence="2">MSHA pilin protein MshC</fullName>
    </submittedName>
</protein>
<dbReference type="AlphaFoldDB" id="A0A486XJC7"/>
<dbReference type="EMBL" id="CAAJGR010000043">
    <property type="protein sequence ID" value="VHO00773.1"/>
    <property type="molecule type" value="Genomic_DNA"/>
</dbReference>